<dbReference type="OrthoDB" id="9804559at2"/>
<dbReference type="Pfam" id="PF22692">
    <property type="entry name" value="LlgE_F_G_D1"/>
    <property type="match status" value="1"/>
</dbReference>
<comment type="subcellular location">
    <subcellularLocation>
        <location evidence="2">Bacterial flagellum basal body</location>
    </subcellularLocation>
</comment>
<evidence type="ECO:0000259" key="4">
    <source>
        <dbReference type="Pfam" id="PF06429"/>
    </source>
</evidence>
<dbReference type="InterPro" id="IPR020013">
    <property type="entry name" value="Flagellar_FlgE/F/G"/>
</dbReference>
<evidence type="ECO:0000313" key="7">
    <source>
        <dbReference type="Proteomes" id="UP000198565"/>
    </source>
</evidence>
<dbReference type="InterPro" id="IPR001444">
    <property type="entry name" value="Flag_bb_rod_N"/>
</dbReference>
<evidence type="ECO:0000259" key="5">
    <source>
        <dbReference type="Pfam" id="PF22692"/>
    </source>
</evidence>
<dbReference type="InterPro" id="IPR010930">
    <property type="entry name" value="Flg_bb/hook_C_dom"/>
</dbReference>
<keyword evidence="6" id="KW-0282">Flagellum</keyword>
<keyword evidence="2" id="KW-0975">Bacterial flagellum</keyword>
<dbReference type="PANTHER" id="PTHR30435">
    <property type="entry name" value="FLAGELLAR PROTEIN"/>
    <property type="match status" value="1"/>
</dbReference>
<keyword evidence="7" id="KW-1185">Reference proteome</keyword>
<dbReference type="NCBIfam" id="TIGR03506">
    <property type="entry name" value="FlgEFG_subfam"/>
    <property type="match status" value="1"/>
</dbReference>
<dbReference type="EMBL" id="FOTR01000009">
    <property type="protein sequence ID" value="SFM16141.1"/>
    <property type="molecule type" value="Genomic_DNA"/>
</dbReference>
<gene>
    <name evidence="6" type="ORF">SAMN04487943_1094</name>
</gene>
<comment type="similarity">
    <text evidence="1 2">Belongs to the flagella basal body rod proteins family.</text>
</comment>
<dbReference type="Proteomes" id="UP000198565">
    <property type="component" value="Unassembled WGS sequence"/>
</dbReference>
<dbReference type="AlphaFoldDB" id="A0A1I4NL18"/>
<keyword evidence="6" id="KW-0966">Cell projection</keyword>
<keyword evidence="6" id="KW-0969">Cilium</keyword>
<evidence type="ECO:0000256" key="2">
    <source>
        <dbReference type="RuleBase" id="RU362116"/>
    </source>
</evidence>
<sequence length="276" mass="30276">MTRMTFQAAVTMGQLQKRLDNIGNNIANVNTTGYKNRDANFSSLLSQQINTEPDPTNPEGRLTPDGLRVGNGAKLGHTNFNFEQGSSKVTDRNLDVALLEDNHLFQVAVNENGEEEVRYTRAGNFYLTPVEDDQVMLATSDGNPVLGAGGEPVVLDDNMDDLKIEENGTINVTRNGVQAVEGQLEIVEAVRPRLLEAAGNSLFRLSEQSLENYPFDEVINGVGLADVNMKSGALEASNVNLAKQTTDMIETQRAYQFNARTISMHDQMSGLINQLR</sequence>
<dbReference type="Pfam" id="PF06429">
    <property type="entry name" value="Flg_bbr_C"/>
    <property type="match status" value="1"/>
</dbReference>
<dbReference type="GO" id="GO:0071978">
    <property type="term" value="P:bacterial-type flagellum-dependent swarming motility"/>
    <property type="evidence" value="ECO:0007669"/>
    <property type="project" value="TreeGrafter"/>
</dbReference>
<evidence type="ECO:0000259" key="3">
    <source>
        <dbReference type="Pfam" id="PF00460"/>
    </source>
</evidence>
<dbReference type="InterPro" id="IPR037925">
    <property type="entry name" value="FlgE/F/G-like"/>
</dbReference>
<dbReference type="Pfam" id="PF00460">
    <property type="entry name" value="Flg_bb_rod"/>
    <property type="match status" value="1"/>
</dbReference>
<dbReference type="GO" id="GO:0009425">
    <property type="term" value="C:bacterial-type flagellum basal body"/>
    <property type="evidence" value="ECO:0007669"/>
    <property type="project" value="UniProtKB-SubCell"/>
</dbReference>
<dbReference type="InterPro" id="IPR053967">
    <property type="entry name" value="LlgE_F_G-like_D1"/>
</dbReference>
<name>A0A1I4NL18_9BACI</name>
<dbReference type="RefSeq" id="WP_091484541.1">
    <property type="nucleotide sequence ID" value="NZ_FOTR01000009.1"/>
</dbReference>
<accession>A0A1I4NL18</accession>
<organism evidence="6 7">
    <name type="scientific">Gracilibacillus orientalis</name>
    <dbReference type="NCBI Taxonomy" id="334253"/>
    <lineage>
        <taxon>Bacteria</taxon>
        <taxon>Bacillati</taxon>
        <taxon>Bacillota</taxon>
        <taxon>Bacilli</taxon>
        <taxon>Bacillales</taxon>
        <taxon>Bacillaceae</taxon>
        <taxon>Gracilibacillus</taxon>
    </lineage>
</organism>
<protein>
    <submittedName>
        <fullName evidence="6">Flagellar basal-body rod protein FlgG</fullName>
    </submittedName>
</protein>
<dbReference type="STRING" id="334253.SAMN04487943_1094"/>
<proteinExistence type="inferred from homology"/>
<dbReference type="SUPFAM" id="SSF117143">
    <property type="entry name" value="Flagellar hook protein flgE"/>
    <property type="match status" value="1"/>
</dbReference>
<feature type="domain" description="Flagellar basal-body/hook protein C-terminal" evidence="4">
    <location>
        <begin position="231"/>
        <end position="275"/>
    </location>
</feature>
<dbReference type="PANTHER" id="PTHR30435:SF19">
    <property type="entry name" value="FLAGELLAR BASAL-BODY ROD PROTEIN FLGG"/>
    <property type="match status" value="1"/>
</dbReference>
<evidence type="ECO:0000256" key="1">
    <source>
        <dbReference type="ARBA" id="ARBA00009677"/>
    </source>
</evidence>
<feature type="domain" description="Flagellar basal body rod protein N-terminal" evidence="3">
    <location>
        <begin position="11"/>
        <end position="35"/>
    </location>
</feature>
<reference evidence="7" key="1">
    <citation type="submission" date="2016-10" db="EMBL/GenBank/DDBJ databases">
        <authorList>
            <person name="Varghese N."/>
            <person name="Submissions S."/>
        </authorList>
    </citation>
    <scope>NUCLEOTIDE SEQUENCE [LARGE SCALE GENOMIC DNA]</scope>
    <source>
        <strain evidence="7">CGMCC 1.4250</strain>
    </source>
</reference>
<feature type="domain" description="Flagellar hook protein FlgE/F/G-like D1" evidence="5">
    <location>
        <begin position="104"/>
        <end position="172"/>
    </location>
</feature>
<evidence type="ECO:0000313" key="6">
    <source>
        <dbReference type="EMBL" id="SFM16141.1"/>
    </source>
</evidence>